<comment type="caution">
    <text evidence="11">The sequence shown here is derived from an EMBL/GenBank/DDBJ whole genome shotgun (WGS) entry which is preliminary data.</text>
</comment>
<keyword evidence="5 9" id="KW-0812">Transmembrane</keyword>
<dbReference type="GO" id="GO:0005886">
    <property type="term" value="C:plasma membrane"/>
    <property type="evidence" value="ECO:0007669"/>
    <property type="project" value="UniProtKB-SubCell"/>
</dbReference>
<evidence type="ECO:0000256" key="8">
    <source>
        <dbReference type="ARBA" id="ARBA00038436"/>
    </source>
</evidence>
<dbReference type="AlphaFoldDB" id="A0AAW7Z9E8"/>
<keyword evidence="7 9" id="KW-0472">Membrane</keyword>
<dbReference type="GO" id="GO:0022857">
    <property type="term" value="F:transmembrane transporter activity"/>
    <property type="evidence" value="ECO:0007669"/>
    <property type="project" value="TreeGrafter"/>
</dbReference>
<evidence type="ECO:0000256" key="2">
    <source>
        <dbReference type="ARBA" id="ARBA00022448"/>
    </source>
</evidence>
<dbReference type="InterPro" id="IPR055348">
    <property type="entry name" value="DctQ"/>
</dbReference>
<keyword evidence="4" id="KW-0997">Cell inner membrane</keyword>
<evidence type="ECO:0000256" key="5">
    <source>
        <dbReference type="ARBA" id="ARBA00022692"/>
    </source>
</evidence>
<dbReference type="PANTHER" id="PTHR35011">
    <property type="entry name" value="2,3-DIKETO-L-GULONATE TRAP TRANSPORTER SMALL PERMEASE PROTEIN YIAM"/>
    <property type="match status" value="1"/>
</dbReference>
<comment type="subcellular location">
    <subcellularLocation>
        <location evidence="1">Cell inner membrane</location>
        <topology evidence="1">Multi-pass membrane protein</topology>
    </subcellularLocation>
</comment>
<evidence type="ECO:0000256" key="7">
    <source>
        <dbReference type="ARBA" id="ARBA00023136"/>
    </source>
</evidence>
<proteinExistence type="inferred from homology"/>
<accession>A0AAW7Z9E8</accession>
<evidence type="ECO:0000313" key="12">
    <source>
        <dbReference type="Proteomes" id="UP001172911"/>
    </source>
</evidence>
<dbReference type="InterPro" id="IPR007387">
    <property type="entry name" value="TRAP_DctQ"/>
</dbReference>
<dbReference type="PANTHER" id="PTHR35011:SF2">
    <property type="entry name" value="2,3-DIKETO-L-GULONATE TRAP TRANSPORTER SMALL PERMEASE PROTEIN YIAM"/>
    <property type="match status" value="1"/>
</dbReference>
<keyword evidence="12" id="KW-1185">Reference proteome</keyword>
<keyword evidence="2" id="KW-0813">Transport</keyword>
<evidence type="ECO:0000256" key="4">
    <source>
        <dbReference type="ARBA" id="ARBA00022519"/>
    </source>
</evidence>
<dbReference type="GO" id="GO:0015740">
    <property type="term" value="P:C4-dicarboxylate transport"/>
    <property type="evidence" value="ECO:0007669"/>
    <property type="project" value="TreeGrafter"/>
</dbReference>
<reference evidence="11" key="1">
    <citation type="journal article" date="2023" name="J. Hazard. Mater.">
        <title>Anaerobic biodegradation of pyrene and benzo[a]pyrene by a new sulfate-reducing Desulforamulus aquiferis strain DSA.</title>
        <authorList>
            <person name="Zhang Z."/>
            <person name="Sun J."/>
            <person name="Gong X."/>
            <person name="Wang C."/>
            <person name="Wang H."/>
        </authorList>
    </citation>
    <scope>NUCLEOTIDE SEQUENCE</scope>
    <source>
        <strain evidence="11">DSA</strain>
    </source>
</reference>
<dbReference type="Pfam" id="PF04290">
    <property type="entry name" value="DctQ"/>
    <property type="match status" value="1"/>
</dbReference>
<keyword evidence="3" id="KW-1003">Cell membrane</keyword>
<dbReference type="Proteomes" id="UP001172911">
    <property type="component" value="Unassembled WGS sequence"/>
</dbReference>
<organism evidence="11 12">
    <name type="scientific">Desulforamulus aquiferis</name>
    <dbReference type="NCBI Taxonomy" id="1397668"/>
    <lineage>
        <taxon>Bacteria</taxon>
        <taxon>Bacillati</taxon>
        <taxon>Bacillota</taxon>
        <taxon>Clostridia</taxon>
        <taxon>Eubacteriales</taxon>
        <taxon>Peptococcaceae</taxon>
        <taxon>Desulforamulus</taxon>
    </lineage>
</organism>
<dbReference type="EMBL" id="JARPTC010000001">
    <property type="protein sequence ID" value="MDO7785744.1"/>
    <property type="molecule type" value="Genomic_DNA"/>
</dbReference>
<sequence>MSKFDKALTAIEETVNGALLLSATLLLFINVILRYVFTSSTTWAEEAIRYAIVWVTFFGASLCARNKMHVGIDIFIQMAPPLIKKCLLAFAQLTAAFFTAFITYFGWVSTELVIETAQKSPAMLMPMWIVYISMPLGSALMTIRFVAAAVAILRDKTTGAEVKNEDAVDISRL</sequence>
<reference evidence="11" key="2">
    <citation type="submission" date="2023-03" db="EMBL/GenBank/DDBJ databases">
        <authorList>
            <person name="Zhang Z."/>
        </authorList>
    </citation>
    <scope>NUCLEOTIDE SEQUENCE</scope>
    <source>
        <strain evidence="11">DSA</strain>
    </source>
</reference>
<feature type="transmembrane region" description="Helical" evidence="9">
    <location>
        <begin position="128"/>
        <end position="153"/>
    </location>
</feature>
<protein>
    <submittedName>
        <fullName evidence="11">TRAP transporter small permease</fullName>
    </submittedName>
</protein>
<evidence type="ECO:0000313" key="11">
    <source>
        <dbReference type="EMBL" id="MDO7785744.1"/>
    </source>
</evidence>
<feature type="domain" description="Tripartite ATP-independent periplasmic transporters DctQ component" evidence="10">
    <location>
        <begin position="24"/>
        <end position="154"/>
    </location>
</feature>
<evidence type="ECO:0000256" key="3">
    <source>
        <dbReference type="ARBA" id="ARBA00022475"/>
    </source>
</evidence>
<evidence type="ECO:0000259" key="10">
    <source>
        <dbReference type="Pfam" id="PF04290"/>
    </source>
</evidence>
<feature type="transmembrane region" description="Helical" evidence="9">
    <location>
        <begin position="86"/>
        <end position="108"/>
    </location>
</feature>
<comment type="similarity">
    <text evidence="8">Belongs to the TRAP transporter small permease family.</text>
</comment>
<keyword evidence="6 9" id="KW-1133">Transmembrane helix</keyword>
<evidence type="ECO:0000256" key="9">
    <source>
        <dbReference type="SAM" id="Phobius"/>
    </source>
</evidence>
<gene>
    <name evidence="11" type="ORF">P6N53_00665</name>
</gene>
<feature type="transmembrane region" description="Helical" evidence="9">
    <location>
        <begin position="47"/>
        <end position="65"/>
    </location>
</feature>
<evidence type="ECO:0000256" key="1">
    <source>
        <dbReference type="ARBA" id="ARBA00004429"/>
    </source>
</evidence>
<dbReference type="RefSeq" id="WP_304540338.1">
    <property type="nucleotide sequence ID" value="NZ_JARPTC010000001.1"/>
</dbReference>
<feature type="transmembrane region" description="Helical" evidence="9">
    <location>
        <begin position="15"/>
        <end position="35"/>
    </location>
</feature>
<evidence type="ECO:0000256" key="6">
    <source>
        <dbReference type="ARBA" id="ARBA00022989"/>
    </source>
</evidence>
<name>A0AAW7Z9E8_9FIRM</name>